<evidence type="ECO:0000313" key="3">
    <source>
        <dbReference type="Proteomes" id="UP000006903"/>
    </source>
</evidence>
<gene>
    <name evidence="2" type="ordered locus">DKAM_0779</name>
</gene>
<dbReference type="eggNOG" id="arCOG01446">
    <property type="taxonomic scope" value="Archaea"/>
</dbReference>
<dbReference type="InterPro" id="IPR036390">
    <property type="entry name" value="WH_DNA-bd_sf"/>
</dbReference>
<name>B8D4S4_DESA1</name>
<reference evidence="2 3" key="1">
    <citation type="journal article" date="2009" name="J. Bacteriol.">
        <title>Complete genome sequence of the anaerobic, protein-degrading hyperthermophilic crenarchaeon Desulfurococcus kamchatkensis.</title>
        <authorList>
            <person name="Ravin N.V."/>
            <person name="Mardanov A.V."/>
            <person name="Beletsky A.V."/>
            <person name="Kublanov I.V."/>
            <person name="Kolganova T.V."/>
            <person name="Lebedinsky A.V."/>
            <person name="Chernyh N.A."/>
            <person name="Bonch-Osmolovskaya E.A."/>
            <person name="Skryabin K.G."/>
        </authorList>
    </citation>
    <scope>NUCLEOTIDE SEQUENCE [LARGE SCALE GENOMIC DNA]</scope>
    <source>
        <strain evidence="3">DSM 18924 / JCM 16383 / VKM B-2413 / 1221n</strain>
    </source>
</reference>
<dbReference type="Gene3D" id="1.10.10.10">
    <property type="entry name" value="Winged helix-like DNA-binding domain superfamily/Winged helix DNA-binding domain"/>
    <property type="match status" value="1"/>
</dbReference>
<organism evidence="2 3">
    <name type="scientific">Desulfurococcus amylolyticus (strain DSM 18924 / JCM 16383 / VKM B-2413 / 1221n)</name>
    <name type="common">Desulfurococcus kamchatkensis</name>
    <dbReference type="NCBI Taxonomy" id="490899"/>
    <lineage>
        <taxon>Archaea</taxon>
        <taxon>Thermoproteota</taxon>
        <taxon>Thermoprotei</taxon>
        <taxon>Desulfurococcales</taxon>
        <taxon>Desulfurococcaceae</taxon>
        <taxon>Desulfurococcus</taxon>
    </lineage>
</organism>
<dbReference type="STRING" id="490899.DKAM_0779"/>
<dbReference type="RefSeq" id="WP_012608446.1">
    <property type="nucleotide sequence ID" value="NC_011766.1"/>
</dbReference>
<dbReference type="Proteomes" id="UP000006903">
    <property type="component" value="Chromosome"/>
</dbReference>
<dbReference type="Gene3D" id="3.40.50.11700">
    <property type="match status" value="1"/>
</dbReference>
<protein>
    <submittedName>
        <fullName evidence="2">CRISPR-associated HTH regulatory protein, Csa3 family</fullName>
    </submittedName>
</protein>
<dbReference type="KEGG" id="dka:DKAM_0779"/>
<dbReference type="GeneID" id="7170939"/>
<sequence>MKTLVASFGFDIDFITYRISAVKPDRVVLLALYTSREAYSKVEKSYHLISVICKSTKIDCELESIEPSNATRAVLSILEREVKNAGNVEVFLSGGPRILVITLLVASLLLPDELASKIRVVAEGEGFNCRLELDVKSLIERMRIDARSKEILNKIELIDNATFMEISRRAPDIPRSTMYRRLDELLKRGLVEKVNGYYVAKKPLKVECGD</sequence>
<dbReference type="EMBL" id="CP001140">
    <property type="protein sequence ID" value="ACL11105.1"/>
    <property type="molecule type" value="Genomic_DNA"/>
</dbReference>
<dbReference type="Pfam" id="PF22662">
    <property type="entry name" value="Csa3_N"/>
    <property type="match status" value="1"/>
</dbReference>
<feature type="domain" description="Csa3 N-terminal" evidence="1">
    <location>
        <begin position="3"/>
        <end position="111"/>
    </location>
</feature>
<accession>B8D4S4</accession>
<dbReference type="AlphaFoldDB" id="B8D4S4"/>
<dbReference type="SUPFAM" id="SSF46785">
    <property type="entry name" value="Winged helix' DNA-binding domain"/>
    <property type="match status" value="1"/>
</dbReference>
<dbReference type="InterPro" id="IPR036388">
    <property type="entry name" value="WH-like_DNA-bd_sf"/>
</dbReference>
<evidence type="ECO:0000259" key="1">
    <source>
        <dbReference type="Pfam" id="PF22662"/>
    </source>
</evidence>
<proteinExistence type="predicted"/>
<evidence type="ECO:0000313" key="2">
    <source>
        <dbReference type="EMBL" id="ACL11105.1"/>
    </source>
</evidence>
<dbReference type="InterPro" id="IPR054588">
    <property type="entry name" value="Csa3_N"/>
</dbReference>
<dbReference type="HOGENOM" id="CLU_1313178_0_0_2"/>